<evidence type="ECO:0000313" key="3">
    <source>
        <dbReference type="Proteomes" id="UP000247498"/>
    </source>
</evidence>
<feature type="compositionally biased region" description="Low complexity" evidence="1">
    <location>
        <begin position="703"/>
        <end position="716"/>
    </location>
</feature>
<comment type="caution">
    <text evidence="2">The sequence shown here is derived from an EMBL/GenBank/DDBJ whole genome shotgun (WGS) entry which is preliminary data.</text>
</comment>
<feature type="compositionally biased region" description="Gly residues" evidence="1">
    <location>
        <begin position="1403"/>
        <end position="1412"/>
    </location>
</feature>
<gene>
    <name evidence="2" type="ORF">Rsub_10852</name>
</gene>
<protein>
    <submittedName>
        <fullName evidence="2">Uncharacterized protein</fullName>
    </submittedName>
</protein>
<feature type="compositionally biased region" description="Pro residues" evidence="1">
    <location>
        <begin position="1457"/>
        <end position="1470"/>
    </location>
</feature>
<feature type="compositionally biased region" description="Low complexity" evidence="1">
    <location>
        <begin position="1471"/>
        <end position="1500"/>
    </location>
</feature>
<feature type="region of interest" description="Disordered" evidence="1">
    <location>
        <begin position="1402"/>
        <end position="1504"/>
    </location>
</feature>
<evidence type="ECO:0000256" key="1">
    <source>
        <dbReference type="SAM" id="MobiDB-lite"/>
    </source>
</evidence>
<feature type="compositionally biased region" description="Gly residues" evidence="1">
    <location>
        <begin position="635"/>
        <end position="651"/>
    </location>
</feature>
<feature type="compositionally biased region" description="Low complexity" evidence="1">
    <location>
        <begin position="290"/>
        <end position="303"/>
    </location>
</feature>
<feature type="compositionally biased region" description="Low complexity" evidence="1">
    <location>
        <begin position="55"/>
        <end position="99"/>
    </location>
</feature>
<dbReference type="InParanoid" id="A0A2V0PE43"/>
<dbReference type="PANTHER" id="PTHR45733">
    <property type="entry name" value="FORMIN-J"/>
    <property type="match status" value="1"/>
</dbReference>
<feature type="region of interest" description="Disordered" evidence="1">
    <location>
        <begin position="265"/>
        <end position="661"/>
    </location>
</feature>
<feature type="region of interest" description="Disordered" evidence="1">
    <location>
        <begin position="1"/>
        <end position="132"/>
    </location>
</feature>
<feature type="compositionally biased region" description="Low complexity" evidence="1">
    <location>
        <begin position="317"/>
        <end position="346"/>
    </location>
</feature>
<feature type="region of interest" description="Disordered" evidence="1">
    <location>
        <begin position="1600"/>
        <end position="1647"/>
    </location>
</feature>
<accession>A0A2V0PE43</accession>
<feature type="compositionally biased region" description="Low complexity" evidence="1">
    <location>
        <begin position="753"/>
        <end position="765"/>
    </location>
</feature>
<feature type="compositionally biased region" description="Low complexity" evidence="1">
    <location>
        <begin position="265"/>
        <end position="279"/>
    </location>
</feature>
<dbReference type="STRING" id="307507.A0A2V0PE43"/>
<organism evidence="2 3">
    <name type="scientific">Raphidocelis subcapitata</name>
    <dbReference type="NCBI Taxonomy" id="307507"/>
    <lineage>
        <taxon>Eukaryota</taxon>
        <taxon>Viridiplantae</taxon>
        <taxon>Chlorophyta</taxon>
        <taxon>core chlorophytes</taxon>
        <taxon>Chlorophyceae</taxon>
        <taxon>CS clade</taxon>
        <taxon>Sphaeropleales</taxon>
        <taxon>Selenastraceae</taxon>
        <taxon>Raphidocelis</taxon>
    </lineage>
</organism>
<feature type="compositionally biased region" description="Low complexity" evidence="1">
    <location>
        <begin position="435"/>
        <end position="460"/>
    </location>
</feature>
<proteinExistence type="predicted"/>
<feature type="compositionally biased region" description="Low complexity" evidence="1">
    <location>
        <begin position="404"/>
        <end position="415"/>
    </location>
</feature>
<feature type="compositionally biased region" description="Polar residues" evidence="1">
    <location>
        <begin position="719"/>
        <end position="738"/>
    </location>
</feature>
<name>A0A2V0PE43_9CHLO</name>
<keyword evidence="3" id="KW-1185">Reference proteome</keyword>
<dbReference type="EMBL" id="BDRX01000116">
    <property type="protein sequence ID" value="GBF98106.1"/>
    <property type="molecule type" value="Genomic_DNA"/>
</dbReference>
<feature type="region of interest" description="Disordered" evidence="1">
    <location>
        <begin position="703"/>
        <end position="766"/>
    </location>
</feature>
<dbReference type="Gene3D" id="3.30.40.10">
    <property type="entry name" value="Zinc/RING finger domain, C3HC4 (zinc finger)"/>
    <property type="match status" value="1"/>
</dbReference>
<feature type="compositionally biased region" description="Pro residues" evidence="1">
    <location>
        <begin position="587"/>
        <end position="612"/>
    </location>
</feature>
<feature type="compositionally biased region" description="Low complexity" evidence="1">
    <location>
        <begin position="476"/>
        <end position="504"/>
    </location>
</feature>
<feature type="compositionally biased region" description="Low complexity" evidence="1">
    <location>
        <begin position="652"/>
        <end position="661"/>
    </location>
</feature>
<sequence length="1647" mass="163101">MLEPDELRPSSAAAETADVTDSEAAGPSLSTATTAARKPRARQGSPAAEPGDETQQQQQSAAPAQPQRQQPQRQQPQRQQPQRQQPQRQQPQRQQPQRQQPHRTARAQHQDSDGHNSGSGGDDGTQSSEQQEVTPRALLFAAFPQPHVPPLGPLPALRPGCTPAVTQAAPYGPHHAVAPPMICPALPTARRLDFPPAAYAPPPQLGACAVVRVPLGARVLEAEERRAAADAAAALLAQQRLRRPAARELMRLADSSGLVALSEPRVPAAPAGRRPPAGVSQPPAPKLLGARAAATPSPSASSLPPMPPPASRKRSAAGESSRARAAAASSPASSGGTATQEQRWQQQGGGSAGGARKRRQEEAVVSSAPLKKPRSQQQGARKQPAQPKEQQRRQQLPAGRINPAAAEALLAAAAAMEERSSSDTSSAPQRPPQPGKQQRAASKRPSTAAPTAPALPGASGKAPRAPPRKKATGTRPAAADATRQPAAAAAAAVAMAAAAASAPGGLIGPGAFSGRAPAFDEPLGGGRGAGPRPAAEPQGGRGPSHAGRTARTRHPSASAKPPAGPQRGVTPPTPAGAAPAPRRRESAPPPSLPPAGAAPPSPQPPVPAPRLLPLPSREMSGTFLFDVFAPPAHGLGSGGGGGGTGGVGPLAGPGLLDPASPGQRLLDLAAREEAAAALGPQQDAFLEAYQLFLEAEAGRAARGAAASPAASPPLGANRDQPQLSQPTPALQSAQSQLTPARRQAHSNREPKDAPSTADAAALADAGRQQPRELLAQPLSSAALGLLAGPAAPLRSGVAGMLLQSVAPSPATAAADTAVMEALRASSPEADAAATQRLLELALWGGAHLRCPCGADVAGAGLPRVRCVCCGVLQHAACVSAQGAAGGLPPLGAVACSRTGGGGGSGGCGTLGLGGGLEPTAAEARLVGAEELVVAAGQIAADDEFGGHHACETCRAELADPFWAVLSPLLLPPRLLRPWQRPGDLPGSPTPAPQVAGLQNFGGDFHLPDTPEVRAALAAAAAGAAGAAAAGGAAARVAAGCHRVVVACLRLGDDAPACRLRWPAHTLLKINDEAISTPLTSRPYPARRCERFAWVDVTAAARVGRNVLVLAGAEEGGFAVLVALARRRSPQEVEQLMAPSLPPAEAVRRVKSLLAEPLTAPLRAPRWNAATGGAASGGGGCAGLRLEGGTEEPRNNAAAVGNCGGSGASVAFAAGGGSAGGGGEDAAAELPPVPLLQATVSHLDPLSRRPISRPATLLNSRALQPFDLEAFLFQAATQLAWTCPVSGRATTVRHLARDSYFSAVFSAASARGGSGGGGGGGGSSSGSGSPAALGPVEVAYDGRWRPLGSGTWRAVQFPPAASPDMLASPPAPAPVFAWSAASGGGGSGSGGAAAGSAMAQQLRGAGGGAGGGAPSSMGPPIARQRPAVSPAEGDAPVEGPAHSALPQSGYTPRGVAPAAPPAPSAPLPPPAAASGAAPPGEIAAAPAAAPSTPRGPARPASEALPALTPITRQLREFASWGQRLSQAASAAGGGEFGGAAADPFASGPAAGGAGAGLFFCSPLVPPMPSLMDDGDAQGGGATPAAGRAGGGIPGLVDLLASGGRGSGSGLTPPMGQHGRRNGGADEAAAPGGSVPLPFGSGDASGFAG</sequence>
<dbReference type="InterPro" id="IPR051144">
    <property type="entry name" value="Formin_homology_domain"/>
</dbReference>
<dbReference type="OrthoDB" id="10690821at2759"/>
<dbReference type="InterPro" id="IPR013083">
    <property type="entry name" value="Znf_RING/FYVE/PHD"/>
</dbReference>
<dbReference type="Proteomes" id="UP000247498">
    <property type="component" value="Unassembled WGS sequence"/>
</dbReference>
<evidence type="ECO:0000313" key="2">
    <source>
        <dbReference type="EMBL" id="GBF98106.1"/>
    </source>
</evidence>
<reference evidence="2 3" key="1">
    <citation type="journal article" date="2018" name="Sci. Rep.">
        <title>Raphidocelis subcapitata (=Pseudokirchneriella subcapitata) provides an insight into genome evolution and environmental adaptations in the Sphaeropleales.</title>
        <authorList>
            <person name="Suzuki S."/>
            <person name="Yamaguchi H."/>
            <person name="Nakajima N."/>
            <person name="Kawachi M."/>
        </authorList>
    </citation>
    <scope>NUCLEOTIDE SEQUENCE [LARGE SCALE GENOMIC DNA]</scope>
    <source>
        <strain evidence="2 3">NIES-35</strain>
    </source>
</reference>